<evidence type="ECO:0000256" key="4">
    <source>
        <dbReference type="ARBA" id="ARBA00023128"/>
    </source>
</evidence>
<evidence type="ECO:0000313" key="6">
    <source>
        <dbReference type="Proteomes" id="UP001497600"/>
    </source>
</evidence>
<evidence type="ECO:0000256" key="1">
    <source>
        <dbReference type="ARBA" id="ARBA00004173"/>
    </source>
</evidence>
<organism evidence="5 6">
    <name type="scientific">[Candida] anglica</name>
    <dbReference type="NCBI Taxonomy" id="148631"/>
    <lineage>
        <taxon>Eukaryota</taxon>
        <taxon>Fungi</taxon>
        <taxon>Dikarya</taxon>
        <taxon>Ascomycota</taxon>
        <taxon>Saccharomycotina</taxon>
        <taxon>Pichiomycetes</taxon>
        <taxon>Debaryomycetaceae</taxon>
        <taxon>Kurtzmaniella</taxon>
    </lineage>
</organism>
<protein>
    <submittedName>
        <fullName evidence="5">Protein Atp11p, mitochondrial</fullName>
    </submittedName>
</protein>
<dbReference type="EMBL" id="OZ004255">
    <property type="protein sequence ID" value="CAK7900223.1"/>
    <property type="molecule type" value="Genomic_DNA"/>
</dbReference>
<accession>A0ABP0ECF8</accession>
<keyword evidence="6" id="KW-1185">Reference proteome</keyword>
<comment type="similarity">
    <text evidence="2">Belongs to the ATP11 family.</text>
</comment>
<evidence type="ECO:0000256" key="2">
    <source>
        <dbReference type="ARBA" id="ARBA00009116"/>
    </source>
</evidence>
<keyword evidence="3" id="KW-0809">Transit peptide</keyword>
<comment type="subcellular location">
    <subcellularLocation>
        <location evidence="1">Mitochondrion</location>
    </subcellularLocation>
</comment>
<evidence type="ECO:0000256" key="3">
    <source>
        <dbReference type="ARBA" id="ARBA00022946"/>
    </source>
</evidence>
<proteinExistence type="inferred from homology"/>
<dbReference type="Proteomes" id="UP001497600">
    <property type="component" value="Chromosome C"/>
</dbReference>
<name>A0ABP0ECF8_9ASCO</name>
<dbReference type="Pfam" id="PF06644">
    <property type="entry name" value="ATP11"/>
    <property type="match status" value="1"/>
</dbReference>
<dbReference type="InterPro" id="IPR010591">
    <property type="entry name" value="ATP11"/>
</dbReference>
<sequence>MMLRLLRLPQKRTIFQTIRFNSSLADRYREKLEQKAKELGANTVEELQTKLKDDIDRKKREFNTVDPLQELEEYERRQAQELEKDRKLGKNSDGTIKVRSAISKDTPKLPYKTLASYVDLDKFKDLPNRELEFLWKARFTGKEGTLHAVLTNLQFAQMYVNAFKNPSFILPLPKDGADGYEMHFVQWSFVGPNTTHCMLTTVAEYKLHREYAKPHTTLMFHQDLQESHQVVLMNGQVETEAALSMDEATLLVLNVQRFYGGIGSPEAAARKKELLTAFTKGDDSFDVQELIKEAASME</sequence>
<reference evidence="5 6" key="1">
    <citation type="submission" date="2024-01" db="EMBL/GenBank/DDBJ databases">
        <authorList>
            <consortium name="Genoscope - CEA"/>
            <person name="William W."/>
        </authorList>
    </citation>
    <scope>NUCLEOTIDE SEQUENCE [LARGE SCALE GENOMIC DNA]</scope>
    <source>
        <strain evidence="5 6">29B2s-10</strain>
    </source>
</reference>
<dbReference type="PANTHER" id="PTHR13126">
    <property type="entry name" value="CHAPERONE ATP11"/>
    <property type="match status" value="1"/>
</dbReference>
<keyword evidence="4" id="KW-0496">Mitochondrion</keyword>
<dbReference type="PANTHER" id="PTHR13126:SF0">
    <property type="entry name" value="ATP SYNTHASE MITOCHONDRIAL F1 COMPLEX ASSEMBLY FACTOR 1"/>
    <property type="match status" value="1"/>
</dbReference>
<evidence type="ECO:0000313" key="5">
    <source>
        <dbReference type="EMBL" id="CAK7900223.1"/>
    </source>
</evidence>
<gene>
    <name evidence="5" type="primary">ATP11</name>
    <name evidence="5" type="ORF">CAAN4_C06348</name>
</gene>